<dbReference type="PANTHER" id="PTHR43667:SF2">
    <property type="entry name" value="FATTY ACID C-METHYL TRANSFERASE"/>
    <property type="match status" value="1"/>
</dbReference>
<protein>
    <submittedName>
        <fullName evidence="1">Uncharacterized protein</fullName>
    </submittedName>
</protein>
<proteinExistence type="predicted"/>
<reference evidence="1" key="1">
    <citation type="submission" date="2023-06" db="EMBL/GenBank/DDBJ databases">
        <title>Conoideocrella luteorostrata (Hypocreales: Clavicipitaceae), a potential biocontrol fungus for elongate hemlock scale in United States Christmas tree production areas.</title>
        <authorList>
            <person name="Barrett H."/>
            <person name="Lovett B."/>
            <person name="Macias A.M."/>
            <person name="Stajich J.E."/>
            <person name="Kasson M.T."/>
        </authorList>
    </citation>
    <scope>NUCLEOTIDE SEQUENCE</scope>
    <source>
        <strain evidence="1">ARSEF 14590</strain>
    </source>
</reference>
<dbReference type="SUPFAM" id="SSF53335">
    <property type="entry name" value="S-adenosyl-L-methionine-dependent methyltransferases"/>
    <property type="match status" value="1"/>
</dbReference>
<evidence type="ECO:0000313" key="2">
    <source>
        <dbReference type="Proteomes" id="UP001251528"/>
    </source>
</evidence>
<dbReference type="Gene3D" id="3.40.50.150">
    <property type="entry name" value="Vaccinia Virus protein VP39"/>
    <property type="match status" value="1"/>
</dbReference>
<dbReference type="InterPro" id="IPR050723">
    <property type="entry name" value="CFA/CMAS"/>
</dbReference>
<evidence type="ECO:0000313" key="1">
    <source>
        <dbReference type="EMBL" id="KAK2593494.1"/>
    </source>
</evidence>
<keyword evidence="2" id="KW-1185">Reference proteome</keyword>
<dbReference type="EMBL" id="JASWJB010000209">
    <property type="protein sequence ID" value="KAK2593494.1"/>
    <property type="molecule type" value="Genomic_DNA"/>
</dbReference>
<dbReference type="InterPro" id="IPR029063">
    <property type="entry name" value="SAM-dependent_MTases_sf"/>
</dbReference>
<comment type="caution">
    <text evidence="1">The sequence shown here is derived from an EMBL/GenBank/DDBJ whole genome shotgun (WGS) entry which is preliminary data.</text>
</comment>
<name>A0AAJ0CKV0_9HYPO</name>
<dbReference type="AlphaFoldDB" id="A0AAJ0CKV0"/>
<sequence length="106" mass="12091">MQLLNHISIQSHGTLIVESVENIGGHYAKTLRLWNEKFQHHFDDVIKPALLLNHPGLSKEGIEVFRRKWEYYFTYCEAGFVSKTLGDVIITVGREGALELLEGIPL</sequence>
<dbReference type="PANTHER" id="PTHR43667">
    <property type="entry name" value="CYCLOPROPANE-FATTY-ACYL-PHOSPHOLIPID SYNTHASE"/>
    <property type="match status" value="1"/>
</dbReference>
<accession>A0AAJ0CKV0</accession>
<gene>
    <name evidence="1" type="ORF">QQS21_008810</name>
</gene>
<organism evidence="1 2">
    <name type="scientific">Conoideocrella luteorostrata</name>
    <dbReference type="NCBI Taxonomy" id="1105319"/>
    <lineage>
        <taxon>Eukaryota</taxon>
        <taxon>Fungi</taxon>
        <taxon>Dikarya</taxon>
        <taxon>Ascomycota</taxon>
        <taxon>Pezizomycotina</taxon>
        <taxon>Sordariomycetes</taxon>
        <taxon>Hypocreomycetidae</taxon>
        <taxon>Hypocreales</taxon>
        <taxon>Clavicipitaceae</taxon>
        <taxon>Conoideocrella</taxon>
    </lineage>
</organism>
<dbReference type="Pfam" id="PF02353">
    <property type="entry name" value="CMAS"/>
    <property type="match status" value="1"/>
</dbReference>
<dbReference type="Proteomes" id="UP001251528">
    <property type="component" value="Unassembled WGS sequence"/>
</dbReference>